<dbReference type="HOGENOM" id="CLU_1115945_0_0_1"/>
<reference evidence="1 2" key="1">
    <citation type="journal article" date="2012" name="BMC Genomics">
        <title>Sequencing the genome of Marssonina brunnea reveals fungus-poplar co-evolution.</title>
        <authorList>
            <person name="Zhu S."/>
            <person name="Cao Y.-Z."/>
            <person name="Jiang C."/>
            <person name="Tan B.-Y."/>
            <person name="Wang Z."/>
            <person name="Feng S."/>
            <person name="Zhang L."/>
            <person name="Su X.-H."/>
            <person name="Brejova B."/>
            <person name="Vinar T."/>
            <person name="Xu M."/>
            <person name="Wang M.-X."/>
            <person name="Zhang S.-G."/>
            <person name="Huang M.-R."/>
            <person name="Wu R."/>
            <person name="Zhou Y."/>
        </authorList>
    </citation>
    <scope>NUCLEOTIDE SEQUENCE [LARGE SCALE GENOMIC DNA]</scope>
    <source>
        <strain evidence="1 2">MB_m1</strain>
    </source>
</reference>
<dbReference type="KEGG" id="mbe:MBM_02610"/>
<gene>
    <name evidence="1" type="ORF">MBM_02610</name>
</gene>
<protein>
    <submittedName>
        <fullName evidence="1">Uncharacterized protein</fullName>
    </submittedName>
</protein>
<dbReference type="AlphaFoldDB" id="K1XEP3"/>
<evidence type="ECO:0000313" key="2">
    <source>
        <dbReference type="Proteomes" id="UP000006753"/>
    </source>
</evidence>
<accession>K1XEP3</accession>
<dbReference type="OrthoDB" id="3552888at2759"/>
<sequence>MSARSSTHQPQQYKDSEHPAIMKPLHSITMMVLAITFLLNEVASATFSGSQESFEIPATEIIASAADADLPYPLVKNHPKGNINGIHVEGTGTMNEIIAQQAARGATIPLLSVSPVAKCNESLEAYAIGHFCIPVAGHNWGRAPYLPLYEMVTFFQEYQYTWSMEPRRCAMALCIDDAAAYVCNDWFSVHQTSLAEFAEHLMEIVHFCCVSQGPQVEWSCGGQSFDDLGWNVILKWNPGCKKGGNLGQT</sequence>
<proteinExistence type="predicted"/>
<dbReference type="InParanoid" id="K1XEP3"/>
<dbReference type="EMBL" id="JH921431">
    <property type="protein sequence ID" value="EKD19373.1"/>
    <property type="molecule type" value="Genomic_DNA"/>
</dbReference>
<dbReference type="Proteomes" id="UP000006753">
    <property type="component" value="Unassembled WGS sequence"/>
</dbReference>
<keyword evidence="2" id="KW-1185">Reference proteome</keyword>
<evidence type="ECO:0000313" key="1">
    <source>
        <dbReference type="EMBL" id="EKD19373.1"/>
    </source>
</evidence>
<dbReference type="GeneID" id="18758545"/>
<organism evidence="1 2">
    <name type="scientific">Marssonina brunnea f. sp. multigermtubi (strain MB_m1)</name>
    <name type="common">Marssonina leaf spot fungus</name>
    <dbReference type="NCBI Taxonomy" id="1072389"/>
    <lineage>
        <taxon>Eukaryota</taxon>
        <taxon>Fungi</taxon>
        <taxon>Dikarya</taxon>
        <taxon>Ascomycota</taxon>
        <taxon>Pezizomycotina</taxon>
        <taxon>Leotiomycetes</taxon>
        <taxon>Helotiales</taxon>
        <taxon>Drepanopezizaceae</taxon>
        <taxon>Drepanopeziza</taxon>
    </lineage>
</organism>
<name>K1XEP3_MARBU</name>